<dbReference type="GO" id="GO:0004984">
    <property type="term" value="F:olfactory receptor activity"/>
    <property type="evidence" value="ECO:0007669"/>
    <property type="project" value="InterPro"/>
</dbReference>
<keyword evidence="10 11" id="KW-0807">Transducer</keyword>
<keyword evidence="14" id="KW-1185">Reference proteome</keyword>
<dbReference type="FunFam" id="1.20.1070.10:FF:000001">
    <property type="entry name" value="Olfactory receptor"/>
    <property type="match status" value="1"/>
</dbReference>
<dbReference type="GO" id="GO:0004930">
    <property type="term" value="F:G protein-coupled receptor activity"/>
    <property type="evidence" value="ECO:0007669"/>
    <property type="project" value="UniProtKB-KW"/>
</dbReference>
<dbReference type="Proteomes" id="UP000515156">
    <property type="component" value="Chromosome 2"/>
</dbReference>
<feature type="transmembrane region" description="Helical" evidence="12">
    <location>
        <begin position="341"/>
        <end position="362"/>
    </location>
</feature>
<evidence type="ECO:0000256" key="5">
    <source>
        <dbReference type="ARBA" id="ARBA00022725"/>
    </source>
</evidence>
<dbReference type="InterPro" id="IPR017452">
    <property type="entry name" value="GPCR_Rhodpsn_7TM"/>
</dbReference>
<protein>
    <recommendedName>
        <fullName evidence="12">Olfactory receptor</fullName>
    </recommendedName>
</protein>
<comment type="subcellular location">
    <subcellularLocation>
        <location evidence="1 12">Cell membrane</location>
        <topology evidence="1 12">Multi-pass membrane protein</topology>
    </subcellularLocation>
</comment>
<feature type="domain" description="G-protein coupled receptors family 1 profile" evidence="13">
    <location>
        <begin position="110"/>
        <end position="360"/>
    </location>
</feature>
<evidence type="ECO:0000256" key="6">
    <source>
        <dbReference type="ARBA" id="ARBA00022989"/>
    </source>
</evidence>
<dbReference type="AlphaFoldDB" id="A0A6P7XBD4"/>
<dbReference type="PANTHER" id="PTHR26452">
    <property type="entry name" value="OLFACTORY RECEPTOR"/>
    <property type="match status" value="1"/>
</dbReference>
<evidence type="ECO:0000256" key="3">
    <source>
        <dbReference type="ARBA" id="ARBA00022606"/>
    </source>
</evidence>
<dbReference type="OrthoDB" id="9975554at2759"/>
<feature type="transmembrane region" description="Helical" evidence="12">
    <location>
        <begin position="9"/>
        <end position="34"/>
    </location>
</feature>
<evidence type="ECO:0000256" key="8">
    <source>
        <dbReference type="ARBA" id="ARBA00023136"/>
    </source>
</evidence>
<keyword evidence="9 11" id="KW-0675">Receptor</keyword>
<evidence type="ECO:0000256" key="2">
    <source>
        <dbReference type="ARBA" id="ARBA00022475"/>
    </source>
</evidence>
<evidence type="ECO:0000256" key="10">
    <source>
        <dbReference type="ARBA" id="ARBA00023224"/>
    </source>
</evidence>
<evidence type="ECO:0000256" key="12">
    <source>
        <dbReference type="RuleBase" id="RU363047"/>
    </source>
</evidence>
<keyword evidence="3 12" id="KW-0716">Sensory transduction</keyword>
<keyword evidence="5 12" id="KW-0552">Olfaction</keyword>
<name>A0A6P7XBD4_9AMPH</name>
<dbReference type="InParanoid" id="A0A6P7XBD4"/>
<dbReference type="Gene3D" id="1.20.1070.10">
    <property type="entry name" value="Rhodopsin 7-helix transmembrane proteins"/>
    <property type="match status" value="1"/>
</dbReference>
<feature type="transmembrane region" description="Helical" evidence="12">
    <location>
        <begin position="129"/>
        <end position="147"/>
    </location>
</feature>
<dbReference type="SUPFAM" id="SSF81321">
    <property type="entry name" value="Family A G protein-coupled receptor-like"/>
    <property type="match status" value="1"/>
</dbReference>
<keyword evidence="8 12" id="KW-0472">Membrane</keyword>
<keyword evidence="4 11" id="KW-0812">Transmembrane</keyword>
<gene>
    <name evidence="15" type="primary">LOC115461964</name>
</gene>
<dbReference type="GO" id="GO:0005886">
    <property type="term" value="C:plasma membrane"/>
    <property type="evidence" value="ECO:0007669"/>
    <property type="project" value="UniProtKB-SubCell"/>
</dbReference>
<feature type="transmembrane region" description="Helical" evidence="12">
    <location>
        <begin position="266"/>
        <end position="295"/>
    </location>
</feature>
<dbReference type="Pfam" id="PF13853">
    <property type="entry name" value="7tm_4"/>
    <property type="match status" value="1"/>
</dbReference>
<evidence type="ECO:0000256" key="1">
    <source>
        <dbReference type="ARBA" id="ARBA00004651"/>
    </source>
</evidence>
<organism evidence="14 15">
    <name type="scientific">Microcaecilia unicolor</name>
    <dbReference type="NCBI Taxonomy" id="1415580"/>
    <lineage>
        <taxon>Eukaryota</taxon>
        <taxon>Metazoa</taxon>
        <taxon>Chordata</taxon>
        <taxon>Craniata</taxon>
        <taxon>Vertebrata</taxon>
        <taxon>Euteleostomi</taxon>
        <taxon>Amphibia</taxon>
        <taxon>Gymnophiona</taxon>
        <taxon>Siphonopidae</taxon>
        <taxon>Microcaecilia</taxon>
    </lineage>
</organism>
<accession>A0A6P7XBD4</accession>
<evidence type="ECO:0000256" key="11">
    <source>
        <dbReference type="RuleBase" id="RU000688"/>
    </source>
</evidence>
<feature type="transmembrane region" description="Helical" evidence="12">
    <location>
        <begin position="210"/>
        <end position="227"/>
    </location>
</feature>
<dbReference type="InterPro" id="IPR000725">
    <property type="entry name" value="Olfact_rcpt"/>
</dbReference>
<dbReference type="InterPro" id="IPR050516">
    <property type="entry name" value="Olfactory_GPCR"/>
</dbReference>
<evidence type="ECO:0000256" key="7">
    <source>
        <dbReference type="ARBA" id="ARBA00023040"/>
    </source>
</evidence>
<evidence type="ECO:0000313" key="15">
    <source>
        <dbReference type="RefSeq" id="XP_030047875.1"/>
    </source>
</evidence>
<dbReference type="GeneID" id="115461964"/>
<dbReference type="RefSeq" id="XP_030047875.1">
    <property type="nucleotide sequence ID" value="XM_030192015.1"/>
</dbReference>
<dbReference type="PROSITE" id="PS00237">
    <property type="entry name" value="G_PROTEIN_RECEP_F1_1"/>
    <property type="match status" value="1"/>
</dbReference>
<feature type="transmembrane region" description="Helical" evidence="12">
    <location>
        <begin position="167"/>
        <end position="189"/>
    </location>
</feature>
<dbReference type="PRINTS" id="PR00245">
    <property type="entry name" value="OLFACTORYR"/>
</dbReference>
<reference evidence="15" key="1">
    <citation type="submission" date="2025-08" db="UniProtKB">
        <authorList>
            <consortium name="RefSeq"/>
        </authorList>
    </citation>
    <scope>IDENTIFICATION</scope>
</reference>
<comment type="similarity">
    <text evidence="11">Belongs to the G-protein coupled receptor 1 family.</text>
</comment>
<evidence type="ECO:0000256" key="4">
    <source>
        <dbReference type="ARBA" id="ARBA00022692"/>
    </source>
</evidence>
<proteinExistence type="inferred from homology"/>
<dbReference type="InterPro" id="IPR000276">
    <property type="entry name" value="GPCR_Rhodpsn"/>
</dbReference>
<dbReference type="KEGG" id="muo:115461964"/>
<dbReference type="CDD" id="cd15225">
    <property type="entry name" value="7tmA_OR10A-like"/>
    <property type="match status" value="1"/>
</dbReference>
<dbReference type="PRINTS" id="PR00237">
    <property type="entry name" value="GPCRRHODOPSN"/>
</dbReference>
<feature type="transmembrane region" description="Helical" evidence="12">
    <location>
        <begin position="94"/>
        <end position="117"/>
    </location>
</feature>
<evidence type="ECO:0000256" key="9">
    <source>
        <dbReference type="ARBA" id="ARBA00023170"/>
    </source>
</evidence>
<feature type="transmembrane region" description="Helical" evidence="12">
    <location>
        <begin position="307"/>
        <end position="329"/>
    </location>
</feature>
<evidence type="ECO:0000313" key="14">
    <source>
        <dbReference type="Proteomes" id="UP000515156"/>
    </source>
</evidence>
<dbReference type="PROSITE" id="PS50262">
    <property type="entry name" value="G_PROTEIN_RECEP_F1_2"/>
    <property type="match status" value="1"/>
</dbReference>
<sequence>MNQLLQRKILLGTAVLVTLLKDMMFTFTSLPVYLLGRYGGASLTGTESPVPSVNHTGEFGDGHLLLKRSYGLGNHSSVTEILIMGLANAQEQQIFFFFIFLIIYLITFIGNLLILTLITSDSRLHSPMYFFLANLSFIDLTCASITVPKMLENFLSYRKSISFLGCMMQLCCFQFFIVVECYLLAAMAYDRYVAICYPLSYTLIMDRKTRAKLVVGCWFAGLVNLIVEATSISTLDFCGPNKIDHFFCDFTPLLKLSCSDISIHEIIFVVVVVFCGMIPFLLIVASYGCIVDAILKIRSAEGRRKSFSTCTSHLLVVTLFYLSGIYSYMRPYSKNTLDEDVKVVAVIYTILTPMLNPLIYSLRNKEVKGALRRMIAQKRFSQAMQTF</sequence>
<keyword evidence="7 11" id="KW-0297">G-protein coupled receptor</keyword>
<keyword evidence="6 12" id="KW-1133">Transmembrane helix</keyword>
<evidence type="ECO:0000259" key="13">
    <source>
        <dbReference type="PROSITE" id="PS50262"/>
    </source>
</evidence>
<keyword evidence="2 12" id="KW-1003">Cell membrane</keyword>